<proteinExistence type="predicted"/>
<dbReference type="SUPFAM" id="SSF53756">
    <property type="entry name" value="UDP-Glycosyltransferase/glycogen phosphorylase"/>
    <property type="match status" value="1"/>
</dbReference>
<dbReference type="PANTHER" id="PTHR46401:SF2">
    <property type="entry name" value="GLYCOSYLTRANSFERASE WBBK-RELATED"/>
    <property type="match status" value="1"/>
</dbReference>
<accession>A0A0C1LHH0</accession>
<reference evidence="3 4" key="1">
    <citation type="submission" date="2014-11" db="EMBL/GenBank/DDBJ databases">
        <title>Genome sequence of Flavihumibacter solisilvae 3-3.</title>
        <authorList>
            <person name="Zhou G."/>
            <person name="Li M."/>
            <person name="Wang G."/>
        </authorList>
    </citation>
    <scope>NUCLEOTIDE SEQUENCE [LARGE SCALE GENOMIC DNA]</scope>
    <source>
        <strain evidence="3 4">3-3</strain>
    </source>
</reference>
<name>A0A0C1LHH0_9BACT</name>
<dbReference type="AlphaFoldDB" id="A0A0C1LHH0"/>
<gene>
    <name evidence="3" type="ORF">OI18_09950</name>
</gene>
<dbReference type="Gene3D" id="3.40.50.2000">
    <property type="entry name" value="Glycogen Phosphorylase B"/>
    <property type="match status" value="1"/>
</dbReference>
<dbReference type="InterPro" id="IPR001296">
    <property type="entry name" value="Glyco_trans_1"/>
</dbReference>
<dbReference type="Pfam" id="PF00534">
    <property type="entry name" value="Glycos_transf_1"/>
    <property type="match status" value="1"/>
</dbReference>
<comment type="caution">
    <text evidence="3">The sequence shown here is derived from an EMBL/GenBank/DDBJ whole genome shotgun (WGS) entry which is preliminary data.</text>
</comment>
<dbReference type="STRING" id="1349421.OI18_09950"/>
<dbReference type="EMBL" id="JSVC01000010">
    <property type="protein sequence ID" value="KIC94788.1"/>
    <property type="molecule type" value="Genomic_DNA"/>
</dbReference>
<organism evidence="3 4">
    <name type="scientific">Flavihumibacter solisilvae</name>
    <dbReference type="NCBI Taxonomy" id="1349421"/>
    <lineage>
        <taxon>Bacteria</taxon>
        <taxon>Pseudomonadati</taxon>
        <taxon>Bacteroidota</taxon>
        <taxon>Chitinophagia</taxon>
        <taxon>Chitinophagales</taxon>
        <taxon>Chitinophagaceae</taxon>
        <taxon>Flavihumibacter</taxon>
    </lineage>
</organism>
<evidence type="ECO:0000313" key="3">
    <source>
        <dbReference type="EMBL" id="KIC94788.1"/>
    </source>
</evidence>
<evidence type="ECO:0000259" key="2">
    <source>
        <dbReference type="Pfam" id="PF00534"/>
    </source>
</evidence>
<feature type="domain" description="Glycosyl transferase family 1" evidence="2">
    <location>
        <begin position="200"/>
        <end position="365"/>
    </location>
</feature>
<protein>
    <recommendedName>
        <fullName evidence="2">Glycosyl transferase family 1 domain-containing protein</fullName>
    </recommendedName>
</protein>
<dbReference type="GO" id="GO:0009103">
    <property type="term" value="P:lipopolysaccharide biosynthetic process"/>
    <property type="evidence" value="ECO:0007669"/>
    <property type="project" value="TreeGrafter"/>
</dbReference>
<dbReference type="PANTHER" id="PTHR46401">
    <property type="entry name" value="GLYCOSYLTRANSFERASE WBBK-RELATED"/>
    <property type="match status" value="1"/>
</dbReference>
<evidence type="ECO:0000313" key="4">
    <source>
        <dbReference type="Proteomes" id="UP000031408"/>
    </source>
</evidence>
<evidence type="ECO:0000256" key="1">
    <source>
        <dbReference type="ARBA" id="ARBA00022679"/>
    </source>
</evidence>
<dbReference type="GO" id="GO:0016757">
    <property type="term" value="F:glycosyltransferase activity"/>
    <property type="evidence" value="ECO:0007669"/>
    <property type="project" value="InterPro"/>
</dbReference>
<sequence length="387" mass="42942">MAFRKKNQFAPIVQNLNMKVLAYFIDSLLNDLASPASQSLLNAIPSLAEDLPGFRHIALTTHSDVSLDPGGTLELVQLKVSGSPLMGKQFKKMQAIKKWLSENQPCAWITTDPETITADLGIPAIFIANPTGMLSATRKKGMFGKSGAADWLSADRIITGSGPAKEQLMQVHSIPAEKIKVIYPAFEDPVEPLDWGTKEHVKLRYSSGRDYFMYTGPLAEEQQLIMLLKSYSQLKKWLMTGMPLILAGPATEYTATFEKQLATYKYRSDVSLYPDLAESECKELVAGAYALLSPTAANSDLYPLEWAFSSETPVIAPENATYKDLCGDAAMYYIPGDIDSFAHAMMILYKDENRRTEVITKGKERSALINRDNSLKQYRDLILELCG</sequence>
<keyword evidence="4" id="KW-1185">Reference proteome</keyword>
<dbReference type="Proteomes" id="UP000031408">
    <property type="component" value="Unassembled WGS sequence"/>
</dbReference>
<keyword evidence="1" id="KW-0808">Transferase</keyword>